<dbReference type="Gene3D" id="3.40.630.10">
    <property type="entry name" value="Zn peptidases"/>
    <property type="match status" value="1"/>
</dbReference>
<evidence type="ECO:0000256" key="3">
    <source>
        <dbReference type="ARBA" id="ARBA00022801"/>
    </source>
</evidence>
<dbReference type="CDD" id="cd06230">
    <property type="entry name" value="M14_ASTE_ASPA_like"/>
    <property type="match status" value="1"/>
</dbReference>
<evidence type="ECO:0000256" key="1">
    <source>
        <dbReference type="ARBA" id="ARBA00001947"/>
    </source>
</evidence>
<dbReference type="GO" id="GO:0016788">
    <property type="term" value="F:hydrolase activity, acting on ester bonds"/>
    <property type="evidence" value="ECO:0007669"/>
    <property type="project" value="InterPro"/>
</dbReference>
<evidence type="ECO:0000259" key="5">
    <source>
        <dbReference type="Pfam" id="PF24827"/>
    </source>
</evidence>
<dbReference type="SUPFAM" id="SSF53187">
    <property type="entry name" value="Zn-dependent exopeptidases"/>
    <property type="match status" value="1"/>
</dbReference>
<comment type="caution">
    <text evidence="6">The sequence shown here is derived from an EMBL/GenBank/DDBJ whole genome shotgun (WGS) entry which is preliminary data.</text>
</comment>
<reference evidence="6 7" key="1">
    <citation type="submission" date="2020-08" db="EMBL/GenBank/DDBJ databases">
        <title>Sequencing the genomes of 1000 actinobacteria strains.</title>
        <authorList>
            <person name="Klenk H.-P."/>
        </authorList>
    </citation>
    <scope>NUCLEOTIDE SEQUENCE [LARGE SCALE GENOMIC DNA]</scope>
    <source>
        <strain evidence="6 7">DSM 17294</strain>
    </source>
</reference>
<keyword evidence="2" id="KW-0479">Metal-binding</keyword>
<keyword evidence="3" id="KW-0378">Hydrolase</keyword>
<dbReference type="PANTHER" id="PTHR37326:SF1">
    <property type="entry name" value="BLL3975 PROTEIN"/>
    <property type="match status" value="1"/>
</dbReference>
<comment type="cofactor">
    <cofactor evidence="1">
        <name>Zn(2+)</name>
        <dbReference type="ChEBI" id="CHEBI:29105"/>
    </cofactor>
</comment>
<feature type="domain" description="Succinylglutamate desuccinylase/Aspartoacylase catalytic" evidence="5">
    <location>
        <begin position="1"/>
        <end position="176"/>
    </location>
</feature>
<keyword evidence="4" id="KW-0862">Zinc</keyword>
<proteinExistence type="predicted"/>
<organism evidence="6 7">
    <name type="scientific">Kribbella solani</name>
    <dbReference type="NCBI Taxonomy" id="236067"/>
    <lineage>
        <taxon>Bacteria</taxon>
        <taxon>Bacillati</taxon>
        <taxon>Actinomycetota</taxon>
        <taxon>Actinomycetes</taxon>
        <taxon>Propionibacteriales</taxon>
        <taxon>Kribbellaceae</taxon>
        <taxon>Kribbella</taxon>
    </lineage>
</organism>
<evidence type="ECO:0000313" key="7">
    <source>
        <dbReference type="Proteomes" id="UP000558997"/>
    </source>
</evidence>
<sequence>MALLGGVHGDEDEGVLAVWRVLRELEGVGFRGVVRAVAPANPAAWAARCRRTPEDDADLARSFPGEREGAPTETLADGITAAVIEGADLLIDLHSAGVRYSMPLFCGVGPDERGLRAARAFGAPTIWLHDTWPPGRSLTAAKERGIPAIYAECGGGGGVRSADLDAYVTGVLAVLSDLDMLPPRGEPVVPRWVRGSGDLDAGVTSTRAGLFSTTAAAGDLVPAGGEVGRLYGYDGRLLEVIRAARAGVLMFLRRQARVMPGDVLFVSAGECEGP</sequence>
<dbReference type="AlphaFoldDB" id="A0A841E6K1"/>
<evidence type="ECO:0000313" key="6">
    <source>
        <dbReference type="EMBL" id="MBB5982898.1"/>
    </source>
</evidence>
<dbReference type="InterPro" id="IPR055438">
    <property type="entry name" value="AstE_AspA_cat"/>
</dbReference>
<dbReference type="Proteomes" id="UP000558997">
    <property type="component" value="Unassembled WGS sequence"/>
</dbReference>
<dbReference type="RefSeq" id="WP_184840473.1">
    <property type="nucleotide sequence ID" value="NZ_BAAAVN010000002.1"/>
</dbReference>
<dbReference type="GO" id="GO:0046872">
    <property type="term" value="F:metal ion binding"/>
    <property type="evidence" value="ECO:0007669"/>
    <property type="project" value="UniProtKB-KW"/>
</dbReference>
<dbReference type="InterPro" id="IPR053138">
    <property type="entry name" value="N-alpha-Ac-DABA_deacetylase"/>
</dbReference>
<evidence type="ECO:0000256" key="2">
    <source>
        <dbReference type="ARBA" id="ARBA00022723"/>
    </source>
</evidence>
<protein>
    <submittedName>
        <fullName evidence="6">Putative deacylase</fullName>
    </submittedName>
</protein>
<name>A0A841E6K1_9ACTN</name>
<dbReference type="PANTHER" id="PTHR37326">
    <property type="entry name" value="BLL3975 PROTEIN"/>
    <property type="match status" value="1"/>
</dbReference>
<dbReference type="Pfam" id="PF24827">
    <property type="entry name" value="AstE_AspA_cat"/>
    <property type="match status" value="1"/>
</dbReference>
<gene>
    <name evidence="6" type="ORF">HDA44_006239</name>
</gene>
<evidence type="ECO:0000256" key="4">
    <source>
        <dbReference type="ARBA" id="ARBA00022833"/>
    </source>
</evidence>
<keyword evidence="7" id="KW-1185">Reference proteome</keyword>
<dbReference type="EMBL" id="JACHNF010000001">
    <property type="protein sequence ID" value="MBB5982898.1"/>
    <property type="molecule type" value="Genomic_DNA"/>
</dbReference>
<accession>A0A841E6K1</accession>